<dbReference type="PROSITE" id="PS51186">
    <property type="entry name" value="GNAT"/>
    <property type="match status" value="1"/>
</dbReference>
<gene>
    <name evidence="3" type="ORF">SAMN04488118_11191</name>
</gene>
<evidence type="ECO:0000256" key="1">
    <source>
        <dbReference type="SAM" id="MobiDB-lite"/>
    </source>
</evidence>
<dbReference type="EMBL" id="FMWG01000011">
    <property type="protein sequence ID" value="SCZ71086.1"/>
    <property type="molecule type" value="Genomic_DNA"/>
</dbReference>
<protein>
    <recommendedName>
        <fullName evidence="2">N-acetyltransferase domain-containing protein</fullName>
    </recommendedName>
</protein>
<dbReference type="InterPro" id="IPR000182">
    <property type="entry name" value="GNAT_dom"/>
</dbReference>
<dbReference type="SUPFAM" id="SSF55729">
    <property type="entry name" value="Acyl-CoA N-acyltransferases (Nat)"/>
    <property type="match status" value="1"/>
</dbReference>
<name>A0A1G5RAS5_9RHOB</name>
<sequence length="293" mass="32193">MPLPEISGNSPKRPLSPVEESAPPQKRARVHIETPANTGLHREKPEGLSQGDIYSEGLKKNAAAAPSHAVEVNTPAEKTSPSPKYETSDKNPVKGPFSLEEGAKMAQKMLDNIQHLQDPPKDDVSNLGSIQAVMSAKTILEGIADPNLVEDESEADDDYVSEVYAYLVNDEPVGLMVGEQRETSYYIADIVSDPYARGAGTALIERAVDVSVKETDGVLELWALDENVVPQYQSLGFELEDDTRNEKGKLKDLNMTLQPEASDKWIRSDDGDQIQYKYAKNADDRYLTGFGKD</sequence>
<reference evidence="3 4" key="1">
    <citation type="submission" date="2016-10" db="EMBL/GenBank/DDBJ databases">
        <authorList>
            <person name="de Groot N.N."/>
        </authorList>
    </citation>
    <scope>NUCLEOTIDE SEQUENCE [LARGE SCALE GENOMIC DNA]</scope>
    <source>
        <strain evidence="3 4">U95</strain>
    </source>
</reference>
<feature type="region of interest" description="Disordered" evidence="1">
    <location>
        <begin position="1"/>
        <end position="100"/>
    </location>
</feature>
<dbReference type="Proteomes" id="UP000198767">
    <property type="component" value="Unassembled WGS sequence"/>
</dbReference>
<dbReference type="AlphaFoldDB" id="A0A1G5RAS5"/>
<accession>A0A1G5RAS5</accession>
<evidence type="ECO:0000259" key="2">
    <source>
        <dbReference type="PROSITE" id="PS51186"/>
    </source>
</evidence>
<proteinExistence type="predicted"/>
<organism evidence="3 4">
    <name type="scientific">Epibacterium ulvae</name>
    <dbReference type="NCBI Taxonomy" id="1156985"/>
    <lineage>
        <taxon>Bacteria</taxon>
        <taxon>Pseudomonadati</taxon>
        <taxon>Pseudomonadota</taxon>
        <taxon>Alphaproteobacteria</taxon>
        <taxon>Rhodobacterales</taxon>
        <taxon>Roseobacteraceae</taxon>
        <taxon>Epibacterium</taxon>
    </lineage>
</organism>
<evidence type="ECO:0000313" key="3">
    <source>
        <dbReference type="EMBL" id="SCZ71086.1"/>
    </source>
</evidence>
<dbReference type="InterPro" id="IPR016181">
    <property type="entry name" value="Acyl_CoA_acyltransferase"/>
</dbReference>
<evidence type="ECO:0000313" key="4">
    <source>
        <dbReference type="Proteomes" id="UP000198767"/>
    </source>
</evidence>
<dbReference type="GO" id="GO:0016747">
    <property type="term" value="F:acyltransferase activity, transferring groups other than amino-acyl groups"/>
    <property type="evidence" value="ECO:0007669"/>
    <property type="project" value="InterPro"/>
</dbReference>
<dbReference type="RefSeq" id="WP_090220532.1">
    <property type="nucleotide sequence ID" value="NZ_FMWG01000011.1"/>
</dbReference>
<dbReference type="Gene3D" id="3.40.630.30">
    <property type="match status" value="1"/>
</dbReference>
<keyword evidence="4" id="KW-1185">Reference proteome</keyword>
<feature type="domain" description="N-acetyltransferase" evidence="2">
    <location>
        <begin position="125"/>
        <end position="260"/>
    </location>
</feature>